<dbReference type="PANTHER" id="PTHR36838:SF3">
    <property type="entry name" value="TRANSPORTER AUXIN EFFLUX CARRIER EC FAMILY"/>
    <property type="match status" value="1"/>
</dbReference>
<keyword evidence="3" id="KW-0813">Transport</keyword>
<sequence>MIAIVTDVLVRVWPFFLLVGAGLALTRLRLLDAHQARGLSIYVYWIGFPALLIHSLSRVGRPTPELAAGLAACAVAGLAVIATVVILGRTLRWTKAEQAGAAITSGVGNSAFLTLPITAAVMGAETARLVAGVVAVDFVILSAAGVGLLGWAAGRSVWRSILQAFRNPVVAAALAGAALALLDLKPPEALDRALGLAAASGSPVGLVALGAALGLREAEGEAAPHNVPIATAAVAKLALFPLLAWFAIGLTSAPPAFRAGATLLAAAPTAVSAFIQTRAYDVFARGAARIVALTTAAALLTLAIAVLLLVPTATP</sequence>
<evidence type="ECO:0000256" key="7">
    <source>
        <dbReference type="ARBA" id="ARBA00023136"/>
    </source>
</evidence>
<dbReference type="Proteomes" id="UP000240527">
    <property type="component" value="Chromosome"/>
</dbReference>
<dbReference type="Pfam" id="PF03547">
    <property type="entry name" value="Mem_trans"/>
    <property type="match status" value="2"/>
</dbReference>
<evidence type="ECO:0000256" key="3">
    <source>
        <dbReference type="ARBA" id="ARBA00022448"/>
    </source>
</evidence>
<gene>
    <name evidence="9" type="ORF">B7G68_06095</name>
</gene>
<comment type="subcellular location">
    <subcellularLocation>
        <location evidence="1">Cell membrane</location>
        <topology evidence="1">Multi-pass membrane protein</topology>
    </subcellularLocation>
</comment>
<feature type="transmembrane region" description="Helical" evidence="8">
    <location>
        <begin position="42"/>
        <end position="60"/>
    </location>
</feature>
<feature type="transmembrane region" description="Helical" evidence="8">
    <location>
        <begin position="227"/>
        <end position="250"/>
    </location>
</feature>
<evidence type="ECO:0000256" key="6">
    <source>
        <dbReference type="ARBA" id="ARBA00022989"/>
    </source>
</evidence>
<feature type="transmembrane region" description="Helical" evidence="8">
    <location>
        <begin position="256"/>
        <end position="275"/>
    </location>
</feature>
<keyword evidence="10" id="KW-1185">Reference proteome</keyword>
<keyword evidence="4" id="KW-1003">Cell membrane</keyword>
<accession>A0ABN5ISP5</accession>
<feature type="transmembrane region" description="Helical" evidence="8">
    <location>
        <begin position="164"/>
        <end position="182"/>
    </location>
</feature>
<feature type="transmembrane region" description="Helical" evidence="8">
    <location>
        <begin position="12"/>
        <end position="30"/>
    </location>
</feature>
<feature type="transmembrane region" description="Helical" evidence="8">
    <location>
        <begin position="194"/>
        <end position="215"/>
    </location>
</feature>
<feature type="transmembrane region" description="Helical" evidence="8">
    <location>
        <begin position="99"/>
        <end position="123"/>
    </location>
</feature>
<evidence type="ECO:0000256" key="8">
    <source>
        <dbReference type="SAM" id="Phobius"/>
    </source>
</evidence>
<keyword evidence="6 8" id="KW-1133">Transmembrane helix</keyword>
<reference evidence="9 10" key="1">
    <citation type="journal article" date="2015" name="Biotechnol. Bioeng.">
        <title>Genome sequence and phenotypic characterization of Caulobacter segnis.</title>
        <authorList>
            <person name="Patel S."/>
            <person name="Fletcher B."/>
            <person name="Scott D.C."/>
            <person name="Ely B."/>
        </authorList>
    </citation>
    <scope>NUCLEOTIDE SEQUENCE [LARGE SCALE GENOMIC DNA]</scope>
    <source>
        <strain evidence="9 10">TK0059</strain>
    </source>
</reference>
<proteinExistence type="inferred from homology"/>
<evidence type="ECO:0000256" key="4">
    <source>
        <dbReference type="ARBA" id="ARBA00022475"/>
    </source>
</evidence>
<dbReference type="PANTHER" id="PTHR36838">
    <property type="entry name" value="AUXIN EFFLUX CARRIER FAMILY PROTEIN"/>
    <property type="match status" value="1"/>
</dbReference>
<evidence type="ECO:0000256" key="2">
    <source>
        <dbReference type="ARBA" id="ARBA00010145"/>
    </source>
</evidence>
<feature type="transmembrane region" description="Helical" evidence="8">
    <location>
        <begin position="287"/>
        <end position="310"/>
    </location>
</feature>
<evidence type="ECO:0000313" key="9">
    <source>
        <dbReference type="EMBL" id="AVQ01461.1"/>
    </source>
</evidence>
<dbReference type="Gene3D" id="1.20.1530.20">
    <property type="match status" value="1"/>
</dbReference>
<dbReference type="InterPro" id="IPR038770">
    <property type="entry name" value="Na+/solute_symporter_sf"/>
</dbReference>
<evidence type="ECO:0000313" key="10">
    <source>
        <dbReference type="Proteomes" id="UP000240527"/>
    </source>
</evidence>
<organism evidence="9 10">
    <name type="scientific">Caulobacter segnis</name>
    <dbReference type="NCBI Taxonomy" id="88688"/>
    <lineage>
        <taxon>Bacteria</taxon>
        <taxon>Pseudomonadati</taxon>
        <taxon>Pseudomonadota</taxon>
        <taxon>Alphaproteobacteria</taxon>
        <taxon>Caulobacterales</taxon>
        <taxon>Caulobacteraceae</taxon>
        <taxon>Caulobacter</taxon>
    </lineage>
</organism>
<name>A0ABN5ISP5_9CAUL</name>
<dbReference type="EMBL" id="CP027850">
    <property type="protein sequence ID" value="AVQ01461.1"/>
    <property type="molecule type" value="Genomic_DNA"/>
</dbReference>
<feature type="transmembrane region" description="Helical" evidence="8">
    <location>
        <begin position="129"/>
        <end position="152"/>
    </location>
</feature>
<evidence type="ECO:0000256" key="5">
    <source>
        <dbReference type="ARBA" id="ARBA00022692"/>
    </source>
</evidence>
<keyword evidence="7 8" id="KW-0472">Membrane</keyword>
<feature type="transmembrane region" description="Helical" evidence="8">
    <location>
        <begin position="66"/>
        <end position="87"/>
    </location>
</feature>
<dbReference type="RefSeq" id="WP_013078350.1">
    <property type="nucleotide sequence ID" value="NZ_CP027850.1"/>
</dbReference>
<dbReference type="InterPro" id="IPR004776">
    <property type="entry name" value="Mem_transp_PIN-like"/>
</dbReference>
<protein>
    <submittedName>
        <fullName evidence="9">Transporter</fullName>
    </submittedName>
</protein>
<evidence type="ECO:0000256" key="1">
    <source>
        <dbReference type="ARBA" id="ARBA00004651"/>
    </source>
</evidence>
<keyword evidence="5 8" id="KW-0812">Transmembrane</keyword>
<comment type="similarity">
    <text evidence="2">Belongs to the auxin efflux carrier (TC 2.A.69) family.</text>
</comment>